<dbReference type="Proteomes" id="UP000773850">
    <property type="component" value="Unassembled WGS sequence"/>
</dbReference>
<gene>
    <name evidence="1" type="ORF">GS8_861</name>
</gene>
<keyword evidence="2" id="KW-1185">Reference proteome</keyword>
<dbReference type="EMBL" id="LUCS01000013">
    <property type="protein sequence ID" value="KAF6511829.1"/>
    <property type="molecule type" value="Genomic_DNA"/>
</dbReference>
<proteinExistence type="predicted"/>
<protein>
    <submittedName>
        <fullName evidence="1">Uncharacterized protein</fullName>
    </submittedName>
</protein>
<evidence type="ECO:0000313" key="2">
    <source>
        <dbReference type="Proteomes" id="UP000773850"/>
    </source>
</evidence>
<evidence type="ECO:0000313" key="1">
    <source>
        <dbReference type="EMBL" id="KAF6511829.1"/>
    </source>
</evidence>
<name>A0ABQ7HI26_GEOSE</name>
<reference evidence="1 2" key="1">
    <citation type="submission" date="2016-03" db="EMBL/GenBank/DDBJ databases">
        <title>Spore heat resistance.</title>
        <authorList>
            <person name="Boekhorst J."/>
            <person name="Berendsen E.M."/>
            <person name="Wells-Bennik M.H."/>
            <person name="Kuipers O.P."/>
        </authorList>
    </citation>
    <scope>NUCLEOTIDE SEQUENCE [LARGE SCALE GENOMIC DNA]</scope>
    <source>
        <strain evidence="1 2">GS8</strain>
    </source>
</reference>
<comment type="caution">
    <text evidence="1">The sequence shown here is derived from an EMBL/GenBank/DDBJ whole genome shotgun (WGS) entry which is preliminary data.</text>
</comment>
<organism evidence="1 2">
    <name type="scientific">Geobacillus stearothermophilus</name>
    <name type="common">Bacillus stearothermophilus</name>
    <dbReference type="NCBI Taxonomy" id="1422"/>
    <lineage>
        <taxon>Bacteria</taxon>
        <taxon>Bacillati</taxon>
        <taxon>Bacillota</taxon>
        <taxon>Bacilli</taxon>
        <taxon>Bacillales</taxon>
        <taxon>Anoxybacillaceae</taxon>
        <taxon>Geobacillus</taxon>
    </lineage>
</organism>
<accession>A0ABQ7HI26</accession>
<sequence>MCWCSFVHFVEPLSRLPPVRYFSTVRAKNQAKETEKIHGQWFALHPGMKIPLFFP</sequence>